<proteinExistence type="predicted"/>
<dbReference type="EMBL" id="JABFAB010000003">
    <property type="protein sequence ID" value="MBA0644064.1"/>
    <property type="molecule type" value="Genomic_DNA"/>
</dbReference>
<gene>
    <name evidence="1" type="ORF">Goklo_028277</name>
</gene>
<dbReference type="Proteomes" id="UP000593573">
    <property type="component" value="Unassembled WGS sequence"/>
</dbReference>
<sequence length="54" mass="6026">MGVVGVGNWSTICDQLLGKVSNKFSGSRIKKKWLEDNFSYINNSASAVERQQYA</sequence>
<dbReference type="OrthoDB" id="986792at2759"/>
<protein>
    <submittedName>
        <fullName evidence="1">Uncharacterized protein</fullName>
    </submittedName>
</protein>
<organism evidence="1 2">
    <name type="scientific">Gossypium klotzschianum</name>
    <dbReference type="NCBI Taxonomy" id="34286"/>
    <lineage>
        <taxon>Eukaryota</taxon>
        <taxon>Viridiplantae</taxon>
        <taxon>Streptophyta</taxon>
        <taxon>Embryophyta</taxon>
        <taxon>Tracheophyta</taxon>
        <taxon>Spermatophyta</taxon>
        <taxon>Magnoliopsida</taxon>
        <taxon>eudicotyledons</taxon>
        <taxon>Gunneridae</taxon>
        <taxon>Pentapetalae</taxon>
        <taxon>rosids</taxon>
        <taxon>malvids</taxon>
        <taxon>Malvales</taxon>
        <taxon>Malvaceae</taxon>
        <taxon>Malvoideae</taxon>
        <taxon>Gossypium</taxon>
    </lineage>
</organism>
<evidence type="ECO:0000313" key="2">
    <source>
        <dbReference type="Proteomes" id="UP000593573"/>
    </source>
</evidence>
<keyword evidence="2" id="KW-1185">Reference proteome</keyword>
<reference evidence="1 2" key="1">
    <citation type="journal article" date="2019" name="Genome Biol. Evol.">
        <title>Insights into the evolution of the New World diploid cottons (Gossypium, subgenus Houzingenia) based on genome sequencing.</title>
        <authorList>
            <person name="Grover C.E."/>
            <person name="Arick M.A. 2nd"/>
            <person name="Thrash A."/>
            <person name="Conover J.L."/>
            <person name="Sanders W.S."/>
            <person name="Peterson D.G."/>
            <person name="Frelichowski J.E."/>
            <person name="Scheffler J.A."/>
            <person name="Scheffler B.E."/>
            <person name="Wendel J.F."/>
        </authorList>
    </citation>
    <scope>NUCLEOTIDE SEQUENCE [LARGE SCALE GENOMIC DNA]</scope>
    <source>
        <strain evidence="1">57</strain>
        <tissue evidence="1">Leaf</tissue>
    </source>
</reference>
<comment type="caution">
    <text evidence="1">The sequence shown here is derived from an EMBL/GenBank/DDBJ whole genome shotgun (WGS) entry which is preliminary data.</text>
</comment>
<dbReference type="AlphaFoldDB" id="A0A7J8U1A8"/>
<evidence type="ECO:0000313" key="1">
    <source>
        <dbReference type="EMBL" id="MBA0644064.1"/>
    </source>
</evidence>
<name>A0A7J8U1A8_9ROSI</name>
<accession>A0A7J8U1A8</accession>